<dbReference type="InterPro" id="IPR050416">
    <property type="entry name" value="FAD-linked_Oxidoreductase"/>
</dbReference>
<dbReference type="InterPro" id="IPR006094">
    <property type="entry name" value="Oxid_FAD_bind_N"/>
</dbReference>
<dbReference type="RefSeq" id="XP_018001476.1">
    <property type="nucleotide sequence ID" value="XM_018149585.1"/>
</dbReference>
<evidence type="ECO:0000256" key="1">
    <source>
        <dbReference type="ARBA" id="ARBA00001974"/>
    </source>
</evidence>
<evidence type="ECO:0000256" key="5">
    <source>
        <dbReference type="ARBA" id="ARBA00023002"/>
    </source>
</evidence>
<dbReference type="Proteomes" id="UP000038010">
    <property type="component" value="Unassembled WGS sequence"/>
</dbReference>
<evidence type="ECO:0000256" key="4">
    <source>
        <dbReference type="ARBA" id="ARBA00022827"/>
    </source>
</evidence>
<dbReference type="Gene3D" id="3.40.462.20">
    <property type="match status" value="1"/>
</dbReference>
<organism evidence="7 8">
    <name type="scientific">Cyphellophora attinorum</name>
    <dbReference type="NCBI Taxonomy" id="1664694"/>
    <lineage>
        <taxon>Eukaryota</taxon>
        <taxon>Fungi</taxon>
        <taxon>Dikarya</taxon>
        <taxon>Ascomycota</taxon>
        <taxon>Pezizomycotina</taxon>
        <taxon>Eurotiomycetes</taxon>
        <taxon>Chaetothyriomycetidae</taxon>
        <taxon>Chaetothyriales</taxon>
        <taxon>Cyphellophoraceae</taxon>
        <taxon>Cyphellophora</taxon>
    </lineage>
</organism>
<keyword evidence="5" id="KW-0560">Oxidoreductase</keyword>
<dbReference type="PANTHER" id="PTHR42973">
    <property type="entry name" value="BINDING OXIDOREDUCTASE, PUTATIVE (AFU_ORTHOLOGUE AFUA_1G17690)-RELATED"/>
    <property type="match status" value="1"/>
</dbReference>
<dbReference type="GO" id="GO:0016491">
    <property type="term" value="F:oxidoreductase activity"/>
    <property type="evidence" value="ECO:0007669"/>
    <property type="project" value="UniProtKB-KW"/>
</dbReference>
<evidence type="ECO:0000256" key="3">
    <source>
        <dbReference type="ARBA" id="ARBA00022630"/>
    </source>
</evidence>
<evidence type="ECO:0000256" key="2">
    <source>
        <dbReference type="ARBA" id="ARBA00005466"/>
    </source>
</evidence>
<dbReference type="STRING" id="1664694.A0A0N1H6A2"/>
<dbReference type="Gene3D" id="3.30.465.10">
    <property type="match status" value="1"/>
</dbReference>
<dbReference type="PANTHER" id="PTHR42973:SF39">
    <property type="entry name" value="FAD-BINDING PCMH-TYPE DOMAIN-CONTAINING PROTEIN"/>
    <property type="match status" value="1"/>
</dbReference>
<evidence type="ECO:0000313" key="8">
    <source>
        <dbReference type="Proteomes" id="UP000038010"/>
    </source>
</evidence>
<dbReference type="Pfam" id="PF01565">
    <property type="entry name" value="FAD_binding_4"/>
    <property type="match status" value="1"/>
</dbReference>
<accession>A0A0N1H6A2</accession>
<dbReference type="EMBL" id="LFJN01000009">
    <property type="protein sequence ID" value="KPI41513.1"/>
    <property type="molecule type" value="Genomic_DNA"/>
</dbReference>
<comment type="similarity">
    <text evidence="2">Belongs to the oxygen-dependent FAD-linked oxidoreductase family.</text>
</comment>
<dbReference type="PROSITE" id="PS51387">
    <property type="entry name" value="FAD_PCMH"/>
    <property type="match status" value="1"/>
</dbReference>
<dbReference type="InterPro" id="IPR016169">
    <property type="entry name" value="FAD-bd_PCMH_sub2"/>
</dbReference>
<dbReference type="InterPro" id="IPR036318">
    <property type="entry name" value="FAD-bd_PCMH-like_sf"/>
</dbReference>
<dbReference type="OrthoDB" id="415825at2759"/>
<feature type="domain" description="FAD-binding PCMH-type" evidence="6">
    <location>
        <begin position="1"/>
        <end position="120"/>
    </location>
</feature>
<dbReference type="GO" id="GO:0071949">
    <property type="term" value="F:FAD binding"/>
    <property type="evidence" value="ECO:0007669"/>
    <property type="project" value="InterPro"/>
</dbReference>
<dbReference type="AlphaFoldDB" id="A0A0N1H6A2"/>
<dbReference type="SUPFAM" id="SSF56176">
    <property type="entry name" value="FAD-binding/transporter-associated domain-like"/>
    <property type="match status" value="1"/>
</dbReference>
<proteinExistence type="inferred from homology"/>
<dbReference type="InterPro" id="IPR016166">
    <property type="entry name" value="FAD-bd_PCMH"/>
</dbReference>
<comment type="cofactor">
    <cofactor evidence="1">
        <name>FAD</name>
        <dbReference type="ChEBI" id="CHEBI:57692"/>
    </cofactor>
</comment>
<keyword evidence="3" id="KW-0285">Flavoprotein</keyword>
<evidence type="ECO:0000313" key="7">
    <source>
        <dbReference type="EMBL" id="KPI41513.1"/>
    </source>
</evidence>
<gene>
    <name evidence="7" type="ORF">AB675_9080</name>
</gene>
<keyword evidence="8" id="KW-1185">Reference proteome</keyword>
<sequence length="369" mass="39527">MGAMNSIEVFTAEEQSYAIVGGGARIGDLNPALAAAGYRTTTGVCECVGLAGLALGGGHGRLQGQYGLVADQTLSTRLVLANGSIVTASATSHPDLFWALRGAGHYFGIVTEFKLKIYPAAGHESWAISINTFPGSRLEEVCSTVNTIVEHQPAEAVHMSMISLNPAISTTDPIITYIAFYDSPASALAAHIEPLIALQPLSTTSEVVPYTALSKFLLSSADAVACWPNAASLLRFPVDFHTPYNISAMRQVYDLMARTFRETPALNQTWLAIEGYSDQAVRSVPDEETSFPWRGDNLLISPFVIYGAGERGLDGKAREFVEGIRKILNAGAGRKPEELHAYVNYGNGREKGGMGRLGSGKEVFVVFAY</sequence>
<name>A0A0N1H6A2_9EURO</name>
<keyword evidence="4" id="KW-0274">FAD</keyword>
<comment type="caution">
    <text evidence="7">The sequence shown here is derived from an EMBL/GenBank/DDBJ whole genome shotgun (WGS) entry which is preliminary data.</text>
</comment>
<dbReference type="GeneID" id="28741465"/>
<dbReference type="VEuPathDB" id="FungiDB:AB675_9080"/>
<protein>
    <submittedName>
        <fullName evidence="7">6-hydroxy-D-nicotine oxidase</fullName>
    </submittedName>
</protein>
<evidence type="ECO:0000259" key="6">
    <source>
        <dbReference type="PROSITE" id="PS51387"/>
    </source>
</evidence>
<reference evidence="7 8" key="1">
    <citation type="submission" date="2015-06" db="EMBL/GenBank/DDBJ databases">
        <title>Draft genome of the ant-associated black yeast Phialophora attae CBS 131958.</title>
        <authorList>
            <person name="Moreno L.F."/>
            <person name="Stielow B.J."/>
            <person name="de Hoog S."/>
            <person name="Vicente V.A."/>
            <person name="Weiss V.A."/>
            <person name="de Vries M."/>
            <person name="Cruz L.M."/>
            <person name="Souza E.M."/>
        </authorList>
    </citation>
    <scope>NUCLEOTIDE SEQUENCE [LARGE SCALE GENOMIC DNA]</scope>
    <source>
        <strain evidence="7 8">CBS 131958</strain>
    </source>
</reference>